<sequence>MFIDNAMNELTPFAHFNIIKQNTVDDQRRIIDANIGRDDRMLHRAARVDDAVSND</sequence>
<dbReference type="Proteomes" id="UP000041770">
    <property type="component" value="Unassembled WGS sequence"/>
</dbReference>
<gene>
    <name evidence="1" type="ORF">ERS013200_01136</name>
</gene>
<protein>
    <submittedName>
        <fullName evidence="1">Uncharacterized protein</fullName>
    </submittedName>
</protein>
<proteinExistence type="predicted"/>
<dbReference type="EMBL" id="CWQY01000005">
    <property type="protein sequence ID" value="CSC31912.1"/>
    <property type="molecule type" value="Genomic_DNA"/>
</dbReference>
<reference evidence="1 2" key="1">
    <citation type="submission" date="2015-07" db="EMBL/GenBank/DDBJ databases">
        <authorList>
            <consortium name="Pathogen Informatics"/>
        </authorList>
    </citation>
    <scope>NUCLEOTIDE SEQUENCE [LARGE SCALE GENOMIC DNA]</scope>
    <source>
        <strain evidence="1 2">A316</strain>
    </source>
</reference>
<name>A0A655Y8F4_VIBCL</name>
<organism evidence="1 2">
    <name type="scientific">Vibrio cholerae</name>
    <dbReference type="NCBI Taxonomy" id="666"/>
    <lineage>
        <taxon>Bacteria</taxon>
        <taxon>Pseudomonadati</taxon>
        <taxon>Pseudomonadota</taxon>
        <taxon>Gammaproteobacteria</taxon>
        <taxon>Vibrionales</taxon>
        <taxon>Vibrionaceae</taxon>
        <taxon>Vibrio</taxon>
    </lineage>
</organism>
<dbReference type="AlphaFoldDB" id="A0A655Y8F4"/>
<evidence type="ECO:0000313" key="1">
    <source>
        <dbReference type="EMBL" id="CSC31912.1"/>
    </source>
</evidence>
<accession>A0A655Y8F4</accession>
<evidence type="ECO:0000313" key="2">
    <source>
        <dbReference type="Proteomes" id="UP000041770"/>
    </source>
</evidence>